<dbReference type="OrthoDB" id="2670943at2759"/>
<evidence type="ECO:0000313" key="4">
    <source>
        <dbReference type="Proteomes" id="UP000719766"/>
    </source>
</evidence>
<sequence>RRRLMSLIGVTVRTQCYDKFKEVYSDSYQDILLMHEEASLLGSSPQTIAQRGQGFQKHYRRVIQILESAAVKFGFEAAVVLCGKVVNEDGSLGHSYNTPGAVGFWETRCRASDDAIVGHLKAHVYNSTSLNAVDDAFNDGTRNDPSTPNSTPNHDPQLGGKCAWDKNFPWKGMSSALADANLCIRGYPAHKCLLPGEAHNENSRNKGIGALTQKEIAALVDGLKAGTMLVVKRPVITGIAPPPEWSHDGARRLFAN</sequence>
<reference evidence="2" key="1">
    <citation type="journal article" date="2020" name="New Phytol.">
        <title>Comparative genomics reveals dynamic genome evolution in host specialist ectomycorrhizal fungi.</title>
        <authorList>
            <person name="Lofgren L.A."/>
            <person name="Nguyen N.H."/>
            <person name="Vilgalys R."/>
            <person name="Ruytinx J."/>
            <person name="Liao H.L."/>
            <person name="Branco S."/>
            <person name="Kuo A."/>
            <person name="LaButti K."/>
            <person name="Lipzen A."/>
            <person name="Andreopoulos W."/>
            <person name="Pangilinan J."/>
            <person name="Riley R."/>
            <person name="Hundley H."/>
            <person name="Na H."/>
            <person name="Barry K."/>
            <person name="Grigoriev I.V."/>
            <person name="Stajich J.E."/>
            <person name="Kennedy P.G."/>
        </authorList>
    </citation>
    <scope>NUCLEOTIDE SEQUENCE</scope>
    <source>
        <strain evidence="2">S12</strain>
    </source>
</reference>
<feature type="non-terminal residue" evidence="2">
    <location>
        <position position="1"/>
    </location>
</feature>
<evidence type="ECO:0000313" key="2">
    <source>
        <dbReference type="EMBL" id="KAG1784601.1"/>
    </source>
</evidence>
<accession>A0A9P7AAR0</accession>
<protein>
    <submittedName>
        <fullName evidence="2">Uncharacterized protein</fullName>
    </submittedName>
</protein>
<dbReference type="GeneID" id="64590035"/>
<feature type="region of interest" description="Disordered" evidence="1">
    <location>
        <begin position="136"/>
        <end position="159"/>
    </location>
</feature>
<feature type="compositionally biased region" description="Polar residues" evidence="1">
    <location>
        <begin position="143"/>
        <end position="154"/>
    </location>
</feature>
<feature type="non-terminal residue" evidence="2">
    <location>
        <position position="256"/>
    </location>
</feature>
<dbReference type="Proteomes" id="UP000719766">
    <property type="component" value="Unassembled WGS sequence"/>
</dbReference>
<proteinExistence type="predicted"/>
<dbReference type="AlphaFoldDB" id="A0A9P7AAR0"/>
<evidence type="ECO:0000313" key="3">
    <source>
        <dbReference type="EMBL" id="KAG1784985.1"/>
    </source>
</evidence>
<keyword evidence="4" id="KW-1185">Reference proteome</keyword>
<organism evidence="2 4">
    <name type="scientific">Suillus plorans</name>
    <dbReference type="NCBI Taxonomy" id="116603"/>
    <lineage>
        <taxon>Eukaryota</taxon>
        <taxon>Fungi</taxon>
        <taxon>Dikarya</taxon>
        <taxon>Basidiomycota</taxon>
        <taxon>Agaricomycotina</taxon>
        <taxon>Agaricomycetes</taxon>
        <taxon>Agaricomycetidae</taxon>
        <taxon>Boletales</taxon>
        <taxon>Suillineae</taxon>
        <taxon>Suillaceae</taxon>
        <taxon>Suillus</taxon>
    </lineage>
</organism>
<dbReference type="EMBL" id="JABBWE010000136">
    <property type="protein sequence ID" value="KAG1784601.1"/>
    <property type="molecule type" value="Genomic_DNA"/>
</dbReference>
<name>A0A9P7AAR0_9AGAM</name>
<gene>
    <name evidence="2" type="ORF">HD556DRAFT_1195589</name>
    <name evidence="3" type="ORF">HD556DRAFT_1200100</name>
</gene>
<dbReference type="RefSeq" id="XP_041152086.1">
    <property type="nucleotide sequence ID" value="XM_041296271.1"/>
</dbReference>
<dbReference type="EMBL" id="JABBWE010000123">
    <property type="protein sequence ID" value="KAG1784985.1"/>
    <property type="molecule type" value="Genomic_DNA"/>
</dbReference>
<evidence type="ECO:0000256" key="1">
    <source>
        <dbReference type="SAM" id="MobiDB-lite"/>
    </source>
</evidence>
<comment type="caution">
    <text evidence="2">The sequence shown here is derived from an EMBL/GenBank/DDBJ whole genome shotgun (WGS) entry which is preliminary data.</text>
</comment>